<evidence type="ECO:0000256" key="1">
    <source>
        <dbReference type="SAM" id="MobiDB-lite"/>
    </source>
</evidence>
<proteinExistence type="predicted"/>
<organism evidence="2 3">
    <name type="scientific">Caerostris darwini</name>
    <dbReference type="NCBI Taxonomy" id="1538125"/>
    <lineage>
        <taxon>Eukaryota</taxon>
        <taxon>Metazoa</taxon>
        <taxon>Ecdysozoa</taxon>
        <taxon>Arthropoda</taxon>
        <taxon>Chelicerata</taxon>
        <taxon>Arachnida</taxon>
        <taxon>Araneae</taxon>
        <taxon>Araneomorphae</taxon>
        <taxon>Entelegynae</taxon>
        <taxon>Araneoidea</taxon>
        <taxon>Araneidae</taxon>
        <taxon>Caerostris</taxon>
    </lineage>
</organism>
<evidence type="ECO:0000313" key="3">
    <source>
        <dbReference type="Proteomes" id="UP001054837"/>
    </source>
</evidence>
<name>A0AAV4PKA8_9ARAC</name>
<feature type="region of interest" description="Disordered" evidence="1">
    <location>
        <begin position="60"/>
        <end position="80"/>
    </location>
</feature>
<comment type="caution">
    <text evidence="2">The sequence shown here is derived from an EMBL/GenBank/DDBJ whole genome shotgun (WGS) entry which is preliminary data.</text>
</comment>
<feature type="compositionally biased region" description="Gly residues" evidence="1">
    <location>
        <begin position="60"/>
        <end position="69"/>
    </location>
</feature>
<dbReference type="AlphaFoldDB" id="A0AAV4PKA8"/>
<dbReference type="Proteomes" id="UP001054837">
    <property type="component" value="Unassembled WGS sequence"/>
</dbReference>
<sequence>MCAFKEAKGRRISLAVFSLVESNRRDDPSGLVEGKGGCSVFSGGVQAPRRPPSGLMLVWRGGGRKGGGQKSADPNGSAEAKGRRISLAVFSLEESKRRDDPFWIEVVQGEEAKGRRISLSVFSLEESKLRDVTPHLDKGGVETVGEKRGGQ</sequence>
<reference evidence="2 3" key="1">
    <citation type="submission" date="2021-06" db="EMBL/GenBank/DDBJ databases">
        <title>Caerostris darwini draft genome.</title>
        <authorList>
            <person name="Kono N."/>
            <person name="Arakawa K."/>
        </authorList>
    </citation>
    <scope>NUCLEOTIDE SEQUENCE [LARGE SCALE GENOMIC DNA]</scope>
</reference>
<keyword evidence="3" id="KW-1185">Reference proteome</keyword>
<protein>
    <submittedName>
        <fullName evidence="2">Uncharacterized protein</fullName>
    </submittedName>
</protein>
<gene>
    <name evidence="2" type="ORF">CDAR_459241</name>
</gene>
<dbReference type="EMBL" id="BPLQ01002893">
    <property type="protein sequence ID" value="GIX96299.1"/>
    <property type="molecule type" value="Genomic_DNA"/>
</dbReference>
<accession>A0AAV4PKA8</accession>
<evidence type="ECO:0000313" key="2">
    <source>
        <dbReference type="EMBL" id="GIX96299.1"/>
    </source>
</evidence>